<proteinExistence type="predicted"/>
<gene>
    <name evidence="2" type="ORF">PQU93_04585</name>
</gene>
<dbReference type="Pfam" id="PF11306">
    <property type="entry name" value="DUF3108"/>
    <property type="match status" value="1"/>
</dbReference>
<comment type="caution">
    <text evidence="2">The sequence shown here is derived from an EMBL/GenBank/DDBJ whole genome shotgun (WGS) entry which is preliminary data.</text>
</comment>
<dbReference type="EMBL" id="JAQQKY010000001">
    <property type="protein sequence ID" value="MDC7690058.1"/>
    <property type="molecule type" value="Genomic_DNA"/>
</dbReference>
<evidence type="ECO:0000313" key="2">
    <source>
        <dbReference type="EMBL" id="MDC7690058.1"/>
    </source>
</evidence>
<feature type="compositionally biased region" description="Low complexity" evidence="1">
    <location>
        <begin position="101"/>
        <end position="145"/>
    </location>
</feature>
<feature type="region of interest" description="Disordered" evidence="1">
    <location>
        <begin position="83"/>
        <end position="153"/>
    </location>
</feature>
<dbReference type="InterPro" id="IPR021457">
    <property type="entry name" value="DUF3108"/>
</dbReference>
<sequence length="373" mass="39781">MMPARRRRWRWPLLLALLLSLLLHLALFGGSLLSFDSTAPDEAPLRKLTISLQAMAPEQGDASAPAAVALGMVAAMADGLAADASAPPSQAPRPAKRAKAKPAPARPVAAPPARSHAAAPLASAGGGDSAAEASAPAAVASPGAAHGEPPAPKLARFPDAARLEYALLSSGLQLGRGEMNWQRSGGDYRIVTTVKPLIGPTLRYEVHGELGRNGLQPQRFSASRNEQPREYAQFDWAAGVLNYGDKEAKQAPLQPGALDWLSLAFELGLRGEQPGAATRQVTTGKKVYQFALQLAGETDFEAGGGTLRAVVLRARNDKDLIEFWLAPDFANLPIRIMRVDNDKRFELRATLIEFNGAVVWTPPPPQRSSKHEN</sequence>
<reference evidence="2 3" key="1">
    <citation type="submission" date="2023-01" db="EMBL/GenBank/DDBJ databases">
        <title>Novel species of the genus Vogesella isolated from rivers.</title>
        <authorList>
            <person name="Lu H."/>
        </authorList>
    </citation>
    <scope>NUCLEOTIDE SEQUENCE [LARGE SCALE GENOMIC DNA]</scope>
    <source>
        <strain evidence="2 3">SH7W</strain>
    </source>
</reference>
<dbReference type="RefSeq" id="WP_272802461.1">
    <property type="nucleotide sequence ID" value="NZ_JAQQKY010000001.1"/>
</dbReference>
<dbReference type="Proteomes" id="UP001221566">
    <property type="component" value="Unassembled WGS sequence"/>
</dbReference>
<name>A0ABT5I1Y5_VOGIN</name>
<organism evidence="2 3">
    <name type="scientific">Vogesella indigofera</name>
    <name type="common">Pseudomonas indigofera</name>
    <dbReference type="NCBI Taxonomy" id="45465"/>
    <lineage>
        <taxon>Bacteria</taxon>
        <taxon>Pseudomonadati</taxon>
        <taxon>Pseudomonadota</taxon>
        <taxon>Betaproteobacteria</taxon>
        <taxon>Neisseriales</taxon>
        <taxon>Chromobacteriaceae</taxon>
        <taxon>Vogesella</taxon>
    </lineage>
</organism>
<keyword evidence="3" id="KW-1185">Reference proteome</keyword>
<evidence type="ECO:0000313" key="3">
    <source>
        <dbReference type="Proteomes" id="UP001221566"/>
    </source>
</evidence>
<protein>
    <submittedName>
        <fullName evidence="2">DUF3108 domain-containing protein</fullName>
    </submittedName>
</protein>
<accession>A0ABT5I1Y5</accession>
<evidence type="ECO:0000256" key="1">
    <source>
        <dbReference type="SAM" id="MobiDB-lite"/>
    </source>
</evidence>